<dbReference type="RefSeq" id="XP_059600260.1">
    <property type="nucleotide sequence ID" value="XM_059746956.1"/>
</dbReference>
<evidence type="ECO:0000313" key="1">
    <source>
        <dbReference type="RefSeq" id="XP_059600260.1"/>
    </source>
</evidence>
<dbReference type="GeneID" id="84590651"/>
<sequence>MLHSCQHGRGVRCVQGTVLYSDNVTKGITEARRHRMGISQKSIVLHDKCFMPMKKSEWDTAQMHPPAMIYNLLSPRPRAALVSCVSPSLLNFWLERLGGSIKESAVGTLAPTAIVYLYYKQVDMVMRFGKANSYFASVPKSVGSYFYGL</sequence>
<accession>A0AAJ8DY10</accession>
<dbReference type="VEuPathDB" id="FungiDB:An03g02220"/>
<organism evidence="1">
    <name type="scientific">Aspergillus niger</name>
    <dbReference type="NCBI Taxonomy" id="5061"/>
    <lineage>
        <taxon>Eukaryota</taxon>
        <taxon>Fungi</taxon>
        <taxon>Dikarya</taxon>
        <taxon>Ascomycota</taxon>
        <taxon>Pezizomycotina</taxon>
        <taxon>Eurotiomycetes</taxon>
        <taxon>Eurotiomycetidae</taxon>
        <taxon>Eurotiales</taxon>
        <taxon>Aspergillaceae</taxon>
        <taxon>Aspergillus</taxon>
        <taxon>Aspergillus subgen. Circumdati</taxon>
    </lineage>
</organism>
<gene>
    <name evidence="1" type="ORF">An03g02220</name>
</gene>
<reference evidence="1" key="2">
    <citation type="submission" date="2025-08" db="UniProtKB">
        <authorList>
            <consortium name="RefSeq"/>
        </authorList>
    </citation>
    <scope>IDENTIFICATION</scope>
</reference>
<dbReference type="AlphaFoldDB" id="A0AAJ8DY10"/>
<protein>
    <submittedName>
        <fullName evidence="1">Uncharacterized protein</fullName>
    </submittedName>
</protein>
<name>A0AAJ8DY10_ASPNG</name>
<dbReference type="KEGG" id="ang:An03g02220"/>
<proteinExistence type="predicted"/>
<reference evidence="1" key="1">
    <citation type="submission" date="2025-02" db="EMBL/GenBank/DDBJ databases">
        <authorList>
            <consortium name="NCBI Genome Project"/>
        </authorList>
    </citation>
    <scope>NUCLEOTIDE SEQUENCE</scope>
</reference>